<proteinExistence type="predicted"/>
<organism evidence="2 3">
    <name type="scientific">Pristionchus pacificus</name>
    <name type="common">Parasitic nematode worm</name>
    <dbReference type="NCBI Taxonomy" id="54126"/>
    <lineage>
        <taxon>Eukaryota</taxon>
        <taxon>Metazoa</taxon>
        <taxon>Ecdysozoa</taxon>
        <taxon>Nematoda</taxon>
        <taxon>Chromadorea</taxon>
        <taxon>Rhabditida</taxon>
        <taxon>Rhabditina</taxon>
        <taxon>Diplogasteromorpha</taxon>
        <taxon>Diplogasteroidea</taxon>
        <taxon>Neodiplogasteridae</taxon>
        <taxon>Pristionchus</taxon>
    </lineage>
</organism>
<evidence type="ECO:0000313" key="2">
    <source>
        <dbReference type="EnsemblMetazoa" id="PPA27044.1"/>
    </source>
</evidence>
<reference evidence="2" key="2">
    <citation type="submission" date="2022-06" db="UniProtKB">
        <authorList>
            <consortium name="EnsemblMetazoa"/>
        </authorList>
    </citation>
    <scope>IDENTIFICATION</scope>
    <source>
        <strain evidence="2">PS312</strain>
    </source>
</reference>
<feature type="compositionally biased region" description="Polar residues" evidence="1">
    <location>
        <begin position="89"/>
        <end position="100"/>
    </location>
</feature>
<dbReference type="AlphaFoldDB" id="A0A2A6CXN2"/>
<reference evidence="3" key="1">
    <citation type="journal article" date="2008" name="Nat. Genet.">
        <title>The Pristionchus pacificus genome provides a unique perspective on nematode lifestyle and parasitism.</title>
        <authorList>
            <person name="Dieterich C."/>
            <person name="Clifton S.W."/>
            <person name="Schuster L.N."/>
            <person name="Chinwalla A."/>
            <person name="Delehaunty K."/>
            <person name="Dinkelacker I."/>
            <person name="Fulton L."/>
            <person name="Fulton R."/>
            <person name="Godfrey J."/>
            <person name="Minx P."/>
            <person name="Mitreva M."/>
            <person name="Roeseler W."/>
            <person name="Tian H."/>
            <person name="Witte H."/>
            <person name="Yang S.P."/>
            <person name="Wilson R.K."/>
            <person name="Sommer R.J."/>
        </authorList>
    </citation>
    <scope>NUCLEOTIDE SEQUENCE [LARGE SCALE GENOMIC DNA]</scope>
    <source>
        <strain evidence="3">PS312</strain>
    </source>
</reference>
<evidence type="ECO:0000256" key="1">
    <source>
        <dbReference type="SAM" id="MobiDB-lite"/>
    </source>
</evidence>
<dbReference type="EnsemblMetazoa" id="PPA27044.1">
    <property type="protein sequence ID" value="PPA27044.1"/>
    <property type="gene ID" value="WBGene00116598"/>
</dbReference>
<sequence length="709" mass="79290">MTSQFVSDYSIIHSILSNLHGHLSTRNNVITQFPQLSSSDEILQLSSTAMTAHLEVLSLMDDYKEAIASIEDKINDMEDGAKKEEEQRIFSSMETSTDGSTNLPVSLPLLAKLTAKQETKYDRAFEAATNRVSMLSRLPQKQPSTSTPSIQPVPDHSSALTYLPQAFVPLPPMRIEPFDGSNITLWSSFHSQFQSIIGSRSELSPLEKLNYLRSLLKGDALKLVQSIPIRDDLYSNTLDRLKVAYDRSNNSTALLYQKLMGMKPKSSRIEDQLNCVRDMINLVYHLDDSKNLDSLPLIEQLASRVNPSFVRKIWKLNPKSMMDALTNIDKELREELECRAIESAFHPNQITSIHSNPDSNSEQYIRPPNEKSHDSPKWDYCGSTHQSINCSKYKTSDERTNRISQIRVCRKCLQPNHNYNECIAKCGKCKGTHHISICKSTTPPTHSNNTLIQAAAIVTNPWPQTRMHTATGVILNPIHGTARDATVFLDTGSQISMISRSLSDKLKLEPIEMRVVSITGITGYSDPQVADVVQFDLMTSSGAHKVEAIVQDTLGIPSMAVEALPSSDIQFIKDESIFIPPSKLTSHTVSPEILLGQDITHALTKNTESIRLPSGLDLLYSQLGPIIIGSKPFHSIETVEKKNESTPLYCGGVFVSHPFEPDDQAERDEKLDKAFKSIFSAEPNSEYEDSDAEYEYDGDHYPSLHYYPP</sequence>
<feature type="compositionally biased region" description="Polar residues" evidence="1">
    <location>
        <begin position="349"/>
        <end position="363"/>
    </location>
</feature>
<keyword evidence="3" id="KW-1185">Reference proteome</keyword>
<dbReference type="Proteomes" id="UP000005239">
    <property type="component" value="Unassembled WGS sequence"/>
</dbReference>
<name>A0A2A6CXN2_PRIPA</name>
<dbReference type="OrthoDB" id="5864015at2759"/>
<evidence type="ECO:0000313" key="3">
    <source>
        <dbReference type="Proteomes" id="UP000005239"/>
    </source>
</evidence>
<accession>A0A8R1UI69</accession>
<accession>A0A2A6CXN2</accession>
<dbReference type="InterPro" id="IPR005312">
    <property type="entry name" value="DUF1759"/>
</dbReference>
<feature type="region of interest" description="Disordered" evidence="1">
    <location>
        <begin position="81"/>
        <end position="100"/>
    </location>
</feature>
<dbReference type="Pfam" id="PF03564">
    <property type="entry name" value="DUF1759"/>
    <property type="match status" value="1"/>
</dbReference>
<dbReference type="PANTHER" id="PTHR22954:SF3">
    <property type="entry name" value="PROTEIN CBG08539"/>
    <property type="match status" value="1"/>
</dbReference>
<feature type="region of interest" description="Disordered" evidence="1">
    <location>
        <begin position="349"/>
        <end position="376"/>
    </location>
</feature>
<protein>
    <submittedName>
        <fullName evidence="2">DUF1758 domain-containing protein</fullName>
    </submittedName>
</protein>
<dbReference type="PANTHER" id="PTHR22954">
    <property type="entry name" value="RETROVIRAL PROTEASE-RELATED"/>
    <property type="match status" value="1"/>
</dbReference>
<feature type="region of interest" description="Disordered" evidence="1">
    <location>
        <begin position="682"/>
        <end position="701"/>
    </location>
</feature>
<gene>
    <name evidence="2" type="primary">WBGene00116598</name>
</gene>
<feature type="compositionally biased region" description="Acidic residues" evidence="1">
    <location>
        <begin position="685"/>
        <end position="696"/>
    </location>
</feature>